<dbReference type="InterPro" id="IPR012338">
    <property type="entry name" value="Beta-lactam/transpept-like"/>
</dbReference>
<feature type="chain" id="PRO_5024821840" evidence="2">
    <location>
        <begin position="32"/>
        <end position="416"/>
    </location>
</feature>
<dbReference type="InterPro" id="IPR050491">
    <property type="entry name" value="AmpC-like"/>
</dbReference>
<sequence>MTVTVQHRRRTRTVTALLAATLLAGAAPALAAPAGTSGTGGTAGAEGTDGTREHGATDRADLRRALRAVVADGIPGAVAEVRDEHGVWRGAAGVEDLRSGRLPSPDDRFRAGSVTKSLVATVVLQLVAEGRVGLDDPVDRSLPGVIPAGRHGKRITVRQLLHHTSGLPNYTDALVKSIGGDLDKLRTRHWTPRELIALALTEPSPFEPGEKGKWEYSNTNYVVLGLLIERLTGHSLGHEIDRRVVRPLRLRNTSVPSDTRLPGRHLHGYERFPRPTAPYTDITAYDPDVFRGPGNVVSNAHDLNTFYRALGEGRLLPARLNKEMRELTPDGGEREGRSYGLGLEGTTNICADGTLMLGHTGSVPGYATFSFGTADGRRQVTLALGSDPDITKNDKAGADAFRFLGAALCGKNGKGL</sequence>
<keyword evidence="5" id="KW-1185">Reference proteome</keyword>
<dbReference type="Proteomes" id="UP000327000">
    <property type="component" value="Unassembled WGS sequence"/>
</dbReference>
<organism evidence="4 5">
    <name type="scientific">Streptomyces mobaraensis</name>
    <name type="common">Streptoverticillium mobaraense</name>
    <dbReference type="NCBI Taxonomy" id="35621"/>
    <lineage>
        <taxon>Bacteria</taxon>
        <taxon>Bacillati</taxon>
        <taxon>Actinomycetota</taxon>
        <taxon>Actinomycetes</taxon>
        <taxon>Kitasatosporales</taxon>
        <taxon>Streptomycetaceae</taxon>
        <taxon>Streptomyces</taxon>
    </lineage>
</organism>
<reference evidence="4 5" key="1">
    <citation type="journal article" date="2019" name="Microb. Cell Fact.">
        <title>Exploring novel herbicidin analogues by transcriptional regulator overexpression and MS/MS molecular networking.</title>
        <authorList>
            <person name="Shi Y."/>
            <person name="Gu R."/>
            <person name="Li Y."/>
            <person name="Wang X."/>
            <person name="Ren W."/>
            <person name="Li X."/>
            <person name="Wang L."/>
            <person name="Xie Y."/>
            <person name="Hong B."/>
        </authorList>
    </citation>
    <scope>NUCLEOTIDE SEQUENCE [LARGE SCALE GENOMIC DNA]</scope>
    <source>
        <strain evidence="4 5">US-43</strain>
    </source>
</reference>
<dbReference type="RefSeq" id="WP_152263626.1">
    <property type="nucleotide sequence ID" value="NZ_VOKX01000026.1"/>
</dbReference>
<dbReference type="InterPro" id="IPR001466">
    <property type="entry name" value="Beta-lactam-related"/>
</dbReference>
<dbReference type="PANTHER" id="PTHR46825:SF7">
    <property type="entry name" value="D-ALANYL-D-ALANINE CARBOXYPEPTIDASE"/>
    <property type="match status" value="1"/>
</dbReference>
<dbReference type="Pfam" id="PF00144">
    <property type="entry name" value="Beta-lactamase"/>
    <property type="match status" value="1"/>
</dbReference>
<proteinExistence type="predicted"/>
<evidence type="ECO:0000256" key="2">
    <source>
        <dbReference type="SAM" id="SignalP"/>
    </source>
</evidence>
<dbReference type="EMBL" id="VOKX01000026">
    <property type="protein sequence ID" value="KAB7845487.1"/>
    <property type="molecule type" value="Genomic_DNA"/>
</dbReference>
<dbReference type="AlphaFoldDB" id="A0A5N5W9S9"/>
<protein>
    <submittedName>
        <fullName evidence="4">Beta-lactamase family protein</fullName>
    </submittedName>
</protein>
<accession>A0A5N5W9S9</accession>
<dbReference type="SUPFAM" id="SSF56601">
    <property type="entry name" value="beta-lactamase/transpeptidase-like"/>
    <property type="match status" value="1"/>
</dbReference>
<name>A0A5N5W9S9_STRMB</name>
<evidence type="ECO:0000256" key="1">
    <source>
        <dbReference type="SAM" id="MobiDB-lite"/>
    </source>
</evidence>
<evidence type="ECO:0000259" key="3">
    <source>
        <dbReference type="Pfam" id="PF00144"/>
    </source>
</evidence>
<feature type="signal peptide" evidence="2">
    <location>
        <begin position="1"/>
        <end position="31"/>
    </location>
</feature>
<comment type="caution">
    <text evidence="4">The sequence shown here is derived from an EMBL/GenBank/DDBJ whole genome shotgun (WGS) entry which is preliminary data.</text>
</comment>
<feature type="domain" description="Beta-lactamase-related" evidence="3">
    <location>
        <begin position="63"/>
        <end position="376"/>
    </location>
</feature>
<dbReference type="PANTHER" id="PTHR46825">
    <property type="entry name" value="D-ALANYL-D-ALANINE-CARBOXYPEPTIDASE/ENDOPEPTIDASE AMPH"/>
    <property type="match status" value="1"/>
</dbReference>
<gene>
    <name evidence="4" type="ORF">FRZ00_13415</name>
</gene>
<evidence type="ECO:0000313" key="4">
    <source>
        <dbReference type="EMBL" id="KAB7845487.1"/>
    </source>
</evidence>
<keyword evidence="2" id="KW-0732">Signal</keyword>
<dbReference type="Gene3D" id="3.40.710.10">
    <property type="entry name" value="DD-peptidase/beta-lactamase superfamily"/>
    <property type="match status" value="1"/>
</dbReference>
<evidence type="ECO:0000313" key="5">
    <source>
        <dbReference type="Proteomes" id="UP000327000"/>
    </source>
</evidence>
<feature type="region of interest" description="Disordered" evidence="1">
    <location>
        <begin position="31"/>
        <end position="56"/>
    </location>
</feature>
<dbReference type="OrthoDB" id="5177574at2"/>